<dbReference type="AlphaFoldDB" id="C3Z530"/>
<dbReference type="SUPFAM" id="SSF55136">
    <property type="entry name" value="Probable bacterial effector-binding domain"/>
    <property type="match status" value="3"/>
</dbReference>
<dbReference type="FunFam" id="3.20.80.10:FF:000020">
    <property type="entry name" value="Uncharacterized protein"/>
    <property type="match status" value="1"/>
</dbReference>
<evidence type="ECO:0000256" key="2">
    <source>
        <dbReference type="SAM" id="SignalP"/>
    </source>
</evidence>
<dbReference type="eggNOG" id="ENOG502RYD7">
    <property type="taxonomic scope" value="Eukaryota"/>
</dbReference>
<keyword evidence="2" id="KW-0732">Signal</keyword>
<sequence length="928" mass="105498">MAYKVLLATFLVCVGVCYGRHHHKQPQGDSTSGNSEQLEKACTGECPEFELLCSTPEYDVRRYRSALWVSTTVSDLSLSQASGRTWSRIHVYFKGKNDQGVKMPSTGPLVTQTRQPSDSPMREITLSVPLPSKMVKRPPIPNDPKVVIDLVPETVVYVKKFRGHSHRVGFVADREADNFFRTLSDNKEPFYGDNDYYYVAQYDSIGASSSPLTYNEIWIFALNERLFRVHDFNDHIGQAFPNCLRKDDRLRSWHKMDQADIPVQALARKQCSETYCKPPKLCPVPEVKQVKGIDDKTITLQKFTDVHVTSYSPYTCHYDTAIIAAAEPLAKHLNKTGVPHSEVALMSFSAVEIRDELDGKEGCQKFYDITVIRGGASGTKVQDFFHELTPDTADRHGLRSPKTKEAYHHRKNYQTHHFYHKCMGGNIYYEPVTTTKVANVLTDRLKEEKKCILGDHIGVFEHHPQSRLFDRFNEVILDADLDCSDQEGRPEFTFHLPLSKSYSQHEAKPVVGDRCTTYECPNMSVAVRFENNLRLMKTPAATWLCSNSTGKFCTHKQAWEKALQSILSYINGKNEDNVRMDITRPLYYQGFRGDHECDTGITMCITLPKKYEDNPPKPIDDMVSFRRGDKDSYWYETAFVGKPTLDVLTKQMTRMTKQLEELKTFGVNYTTEDIWAGGYGFVNDEEALMTVIIVDQQDSEKVEDAENDKTEEEHPDEEILDLIPKDCHLPTCNPVQVTKEHSNYMEIFFPTSKGVCQYVKGCGHGSPRRSLFLPIYKYFDGDNEEKEKIGNVTDPIVFQVKLYSAEEELAGVEACEREFQLCAYLPSSYAEKDIPKPTGENMATFNAKDGAHGYAIGVNGSFNSIDIPATTIKLIQALNAEKVKHSQDWLLIFAHTNEFTKVEQDKMVYFALLKDQEMSDGVQPSDGE</sequence>
<dbReference type="InParanoid" id="C3Z530"/>
<dbReference type="InterPro" id="IPR011256">
    <property type="entry name" value="Reg_factor_effector_dom_sf"/>
</dbReference>
<dbReference type="Gene3D" id="3.20.80.10">
    <property type="entry name" value="Regulatory factor, effector binding domain"/>
    <property type="match status" value="3"/>
</dbReference>
<feature type="signal peptide" evidence="2">
    <location>
        <begin position="1"/>
        <end position="19"/>
    </location>
</feature>
<gene>
    <name evidence="3" type="ORF">BRAFLDRAFT_76184</name>
</gene>
<proteinExistence type="inferred from homology"/>
<dbReference type="InterPro" id="IPR006917">
    <property type="entry name" value="SOUL_heme-bd"/>
</dbReference>
<dbReference type="EMBL" id="GG666582">
    <property type="protein sequence ID" value="EEN52387.1"/>
    <property type="molecule type" value="Genomic_DNA"/>
</dbReference>
<organism>
    <name type="scientific">Branchiostoma floridae</name>
    <name type="common">Florida lancelet</name>
    <name type="synonym">Amphioxus</name>
    <dbReference type="NCBI Taxonomy" id="7739"/>
    <lineage>
        <taxon>Eukaryota</taxon>
        <taxon>Metazoa</taxon>
        <taxon>Chordata</taxon>
        <taxon>Cephalochordata</taxon>
        <taxon>Leptocardii</taxon>
        <taxon>Amphioxiformes</taxon>
        <taxon>Branchiostomatidae</taxon>
        <taxon>Branchiostoma</taxon>
    </lineage>
</organism>
<name>C3Z530_BRAFL</name>
<feature type="chain" id="PRO_5002936310" evidence="2">
    <location>
        <begin position="20"/>
        <end position="928"/>
    </location>
</feature>
<dbReference type="Pfam" id="PF04832">
    <property type="entry name" value="SOUL"/>
    <property type="match status" value="3"/>
</dbReference>
<reference evidence="3" key="1">
    <citation type="journal article" date="2008" name="Nature">
        <title>The amphioxus genome and the evolution of the chordate karyotype.</title>
        <authorList>
            <consortium name="US DOE Joint Genome Institute (JGI-PGF)"/>
            <person name="Putnam N.H."/>
            <person name="Butts T."/>
            <person name="Ferrier D.E.K."/>
            <person name="Furlong R.F."/>
            <person name="Hellsten U."/>
            <person name="Kawashima T."/>
            <person name="Robinson-Rechavi M."/>
            <person name="Shoguchi E."/>
            <person name="Terry A."/>
            <person name="Yu J.-K."/>
            <person name="Benito-Gutierrez E.L."/>
            <person name="Dubchak I."/>
            <person name="Garcia-Fernandez J."/>
            <person name="Gibson-Brown J.J."/>
            <person name="Grigoriev I.V."/>
            <person name="Horton A.C."/>
            <person name="de Jong P.J."/>
            <person name="Jurka J."/>
            <person name="Kapitonov V.V."/>
            <person name="Kohara Y."/>
            <person name="Kuroki Y."/>
            <person name="Lindquist E."/>
            <person name="Lucas S."/>
            <person name="Osoegawa K."/>
            <person name="Pennacchio L.A."/>
            <person name="Salamov A.A."/>
            <person name="Satou Y."/>
            <person name="Sauka-Spengler T."/>
            <person name="Schmutz J."/>
            <person name="Shin-I T."/>
            <person name="Toyoda A."/>
            <person name="Bronner-Fraser M."/>
            <person name="Fujiyama A."/>
            <person name="Holland L.Z."/>
            <person name="Holland P.W.H."/>
            <person name="Satoh N."/>
            <person name="Rokhsar D.S."/>
        </authorList>
    </citation>
    <scope>NUCLEOTIDE SEQUENCE [LARGE SCALE GENOMIC DNA]</scope>
    <source>
        <strain evidence="3">S238N-H82</strain>
        <tissue evidence="3">Testes</tissue>
    </source>
</reference>
<protein>
    <submittedName>
        <fullName evidence="3">Uncharacterized protein</fullName>
    </submittedName>
</protein>
<comment type="similarity">
    <text evidence="1">Belongs to the HEBP family.</text>
</comment>
<dbReference type="PANTHER" id="PTHR11220:SF1">
    <property type="entry name" value="HEME-BINDING PROTEIN 2"/>
    <property type="match status" value="1"/>
</dbReference>
<dbReference type="PANTHER" id="PTHR11220">
    <property type="entry name" value="HEME-BINDING PROTEIN-RELATED"/>
    <property type="match status" value="1"/>
</dbReference>
<dbReference type="FunFam" id="3.20.80.10:FF:000002">
    <property type="entry name" value="Heme-binding protein 2"/>
    <property type="match status" value="1"/>
</dbReference>
<evidence type="ECO:0000256" key="1">
    <source>
        <dbReference type="ARBA" id="ARBA00009817"/>
    </source>
</evidence>
<evidence type="ECO:0000313" key="3">
    <source>
        <dbReference type="EMBL" id="EEN52387.1"/>
    </source>
</evidence>
<accession>C3Z530</accession>